<organism evidence="1 2">
    <name type="scientific">Syphacia muris</name>
    <dbReference type="NCBI Taxonomy" id="451379"/>
    <lineage>
        <taxon>Eukaryota</taxon>
        <taxon>Metazoa</taxon>
        <taxon>Ecdysozoa</taxon>
        <taxon>Nematoda</taxon>
        <taxon>Chromadorea</taxon>
        <taxon>Rhabditida</taxon>
        <taxon>Spirurina</taxon>
        <taxon>Oxyuridomorpha</taxon>
        <taxon>Oxyuroidea</taxon>
        <taxon>Oxyuridae</taxon>
        <taxon>Syphacia</taxon>
    </lineage>
</organism>
<sequence>MGSRGWRRHSLAAEQKRLQMEQVDYFAESDGFYFEMPSVDGWKKRQPNSNSSSSISSNSSASKCSLGFSHGTFAQIDENQPISYGAALARGQLPAACTVVSNFTYLPNCWVHRPTNLQLSNGSVRSEESSENDIDTVNEHDLLLNFNADKFISDLLSWYVPLCYV</sequence>
<evidence type="ECO:0000313" key="1">
    <source>
        <dbReference type="Proteomes" id="UP000046393"/>
    </source>
</evidence>
<evidence type="ECO:0000313" key="2">
    <source>
        <dbReference type="WBParaSite" id="SMUV_0000323701-mRNA-1"/>
    </source>
</evidence>
<proteinExistence type="predicted"/>
<dbReference type="WBParaSite" id="SMUV_0000323701-mRNA-1">
    <property type="protein sequence ID" value="SMUV_0000323701-mRNA-1"/>
    <property type="gene ID" value="SMUV_0000323701"/>
</dbReference>
<reference evidence="2" key="1">
    <citation type="submission" date="2016-04" db="UniProtKB">
        <authorList>
            <consortium name="WormBaseParasite"/>
        </authorList>
    </citation>
    <scope>IDENTIFICATION</scope>
</reference>
<dbReference type="Proteomes" id="UP000046393">
    <property type="component" value="Unplaced"/>
</dbReference>
<keyword evidence="1" id="KW-1185">Reference proteome</keyword>
<name>A0A158R4E8_9BILA</name>
<accession>A0A158R4E8</accession>
<protein>
    <submittedName>
        <fullName evidence="2">WW domain-containing protein</fullName>
    </submittedName>
</protein>
<dbReference type="AlphaFoldDB" id="A0A158R4E8"/>